<dbReference type="Proteomes" id="UP000807785">
    <property type="component" value="Unassembled WGS sequence"/>
</dbReference>
<proteinExistence type="predicted"/>
<protein>
    <submittedName>
        <fullName evidence="1">Uncharacterized protein</fullName>
    </submittedName>
</protein>
<accession>A0A9D7HNG5</accession>
<dbReference type="AlphaFoldDB" id="A0A9D7HNG5"/>
<evidence type="ECO:0000313" key="2">
    <source>
        <dbReference type="Proteomes" id="UP000807785"/>
    </source>
</evidence>
<comment type="caution">
    <text evidence="1">The sequence shown here is derived from an EMBL/GenBank/DDBJ whole genome shotgun (WGS) entry which is preliminary data.</text>
</comment>
<name>A0A9D7HNG5_9PROT</name>
<sequence length="81" mass="8300">MAAGESEKQKKTGRGLIYRALVEFDAQQLAHDGISLPLTPGMQVTAGINLGTRSVRIPALAGAEGVSRGGKGAVSRLLASP</sequence>
<organism evidence="1 2">
    <name type="scientific">Candidatus Methylophosphatis roskildensis</name>
    <dbReference type="NCBI Taxonomy" id="2899263"/>
    <lineage>
        <taxon>Bacteria</taxon>
        <taxon>Pseudomonadati</taxon>
        <taxon>Pseudomonadota</taxon>
        <taxon>Betaproteobacteria</taxon>
        <taxon>Nitrosomonadales</taxon>
        <taxon>Sterolibacteriaceae</taxon>
        <taxon>Candidatus Methylophosphatis</taxon>
    </lineage>
</organism>
<reference evidence="1" key="1">
    <citation type="submission" date="2020-10" db="EMBL/GenBank/DDBJ databases">
        <title>Connecting structure to function with the recovery of over 1000 high-quality activated sludge metagenome-assembled genomes encoding full-length rRNA genes using long-read sequencing.</title>
        <authorList>
            <person name="Singleton C.M."/>
            <person name="Petriglieri F."/>
            <person name="Kristensen J.M."/>
            <person name="Kirkegaard R.H."/>
            <person name="Michaelsen T.Y."/>
            <person name="Andersen M.H."/>
            <person name="Karst S.M."/>
            <person name="Dueholm M.S."/>
            <person name="Nielsen P.H."/>
            <person name="Albertsen M."/>
        </authorList>
    </citation>
    <scope>NUCLEOTIDE SEQUENCE</scope>
    <source>
        <strain evidence="1">Bjer_18-Q3-R1-45_BAT3C.347</strain>
    </source>
</reference>
<dbReference type="EMBL" id="JADJEV010000004">
    <property type="protein sequence ID" value="MBK6974768.1"/>
    <property type="molecule type" value="Genomic_DNA"/>
</dbReference>
<gene>
    <name evidence="1" type="ORF">IPH26_18145</name>
</gene>
<evidence type="ECO:0000313" key="1">
    <source>
        <dbReference type="EMBL" id="MBK6974768.1"/>
    </source>
</evidence>